<evidence type="ECO:0008006" key="4">
    <source>
        <dbReference type="Google" id="ProtNLM"/>
    </source>
</evidence>
<reference evidence="2 3" key="1">
    <citation type="journal article" date="2017" name="Curr. Microbiol.">
        <title>Mucilaginibacter ginsenosidivorans sp. nov., Isolated from Soil of Ginseng Field.</title>
        <authorList>
            <person name="Kim M.M."/>
            <person name="Siddiqi M.Z."/>
            <person name="Im W.T."/>
        </authorList>
    </citation>
    <scope>NUCLEOTIDE SEQUENCE [LARGE SCALE GENOMIC DNA]</scope>
    <source>
        <strain evidence="2 3">Gsoil 3017</strain>
    </source>
</reference>
<sequence>MKKAMAMIALAAICFSSSAYALTPVKMAQDTTKKDTVKMKVKKKGTKVKIKKKMKDSTQM</sequence>
<keyword evidence="3" id="KW-1185">Reference proteome</keyword>
<feature type="signal peptide" evidence="1">
    <location>
        <begin position="1"/>
        <end position="21"/>
    </location>
</feature>
<dbReference type="RefSeq" id="WP_147030014.1">
    <property type="nucleotide sequence ID" value="NZ_CP042436.1"/>
</dbReference>
<gene>
    <name evidence="2" type="ORF">FRZ54_02170</name>
</gene>
<name>A0A5B8UQS3_9SPHI</name>
<evidence type="ECO:0000256" key="1">
    <source>
        <dbReference type="SAM" id="SignalP"/>
    </source>
</evidence>
<protein>
    <recommendedName>
        <fullName evidence="4">Pentapeptide MXKDX repeat protein</fullName>
    </recommendedName>
</protein>
<dbReference type="Proteomes" id="UP000321479">
    <property type="component" value="Chromosome"/>
</dbReference>
<dbReference type="EMBL" id="CP042436">
    <property type="protein sequence ID" value="QEC61437.1"/>
    <property type="molecule type" value="Genomic_DNA"/>
</dbReference>
<keyword evidence="1" id="KW-0732">Signal</keyword>
<feature type="chain" id="PRO_5022680177" description="Pentapeptide MXKDX repeat protein" evidence="1">
    <location>
        <begin position="22"/>
        <end position="60"/>
    </location>
</feature>
<proteinExistence type="predicted"/>
<organism evidence="2 3">
    <name type="scientific">Mucilaginibacter ginsenosidivorans</name>
    <dbReference type="NCBI Taxonomy" id="398053"/>
    <lineage>
        <taxon>Bacteria</taxon>
        <taxon>Pseudomonadati</taxon>
        <taxon>Bacteroidota</taxon>
        <taxon>Sphingobacteriia</taxon>
        <taxon>Sphingobacteriales</taxon>
        <taxon>Sphingobacteriaceae</taxon>
        <taxon>Mucilaginibacter</taxon>
    </lineage>
</organism>
<dbReference type="AlphaFoldDB" id="A0A5B8UQS3"/>
<evidence type="ECO:0000313" key="3">
    <source>
        <dbReference type="Proteomes" id="UP000321479"/>
    </source>
</evidence>
<evidence type="ECO:0000313" key="2">
    <source>
        <dbReference type="EMBL" id="QEC61437.1"/>
    </source>
</evidence>
<dbReference type="KEGG" id="mgin:FRZ54_02170"/>
<accession>A0A5B8UQS3</accession>